<dbReference type="GO" id="GO:0008360">
    <property type="term" value="P:regulation of cell shape"/>
    <property type="evidence" value="ECO:0007669"/>
    <property type="project" value="UniProtKB-KW"/>
</dbReference>
<evidence type="ECO:0000256" key="5">
    <source>
        <dbReference type="ARBA" id="ARBA00023315"/>
    </source>
</evidence>
<evidence type="ECO:0000256" key="3">
    <source>
        <dbReference type="ARBA" id="ARBA00022960"/>
    </source>
</evidence>
<gene>
    <name evidence="8" type="ORF">DYP60_11095</name>
</gene>
<evidence type="ECO:0000313" key="8">
    <source>
        <dbReference type="EMBL" id="RFU94143.1"/>
    </source>
</evidence>
<name>A0A372MFB3_9SPIR</name>
<proteinExistence type="inferred from homology"/>
<comment type="caution">
    <text evidence="8">The sequence shown here is derived from an EMBL/GenBank/DDBJ whole genome shotgun (WGS) entry which is preliminary data.</text>
</comment>
<dbReference type="PANTHER" id="PTHR36174">
    <property type="entry name" value="LIPID II:GLYCINE GLYCYLTRANSFERASE"/>
    <property type="match status" value="1"/>
</dbReference>
<accession>A0A372MFB3</accession>
<dbReference type="PROSITE" id="PS51191">
    <property type="entry name" value="FEMABX"/>
    <property type="match status" value="1"/>
</dbReference>
<sequence length="348" mass="40089">MHIQRIATKELSSEGAVFQSSVWAEVKQHFGWKSYAFLVETENSAFTLLVLIKQMAPLCSLAYIPFGPPLSLLKLSQVGVFLEDLAKQIRKFLPKGVFALRYDLPFEEVNDQNVMTFRTRRLRTLEQSVQPEGTVRIDLQWGYHAVTLGYRERAKRALRKADQVFQVRVHDGDEASFLAWYDVYLETARRDGFSPRSKKYLRFLLMPFSHGNEDFSSELLLAVEGEKIVGGIIVLFSPSEAIYLYGASQRFDGISCSYLLQDFAIRMACERKCRVYDLYGIPGPKGRASHLAGLEIFKRSFGGQPYYRTPSTDYLYNRVTWHVYSLFEMMRYQSKRRIKIQGEALPSS</sequence>
<dbReference type="Proteomes" id="UP000264002">
    <property type="component" value="Unassembled WGS sequence"/>
</dbReference>
<dbReference type="InterPro" id="IPR038740">
    <property type="entry name" value="BioF2-like_GNAT_dom"/>
</dbReference>
<dbReference type="GO" id="GO:0009252">
    <property type="term" value="P:peptidoglycan biosynthetic process"/>
    <property type="evidence" value="ECO:0007669"/>
    <property type="project" value="UniProtKB-KW"/>
</dbReference>
<dbReference type="InterPro" id="IPR003447">
    <property type="entry name" value="FEMABX"/>
</dbReference>
<evidence type="ECO:0000259" key="7">
    <source>
        <dbReference type="Pfam" id="PF13480"/>
    </source>
</evidence>
<keyword evidence="9" id="KW-1185">Reference proteome</keyword>
<reference evidence="8 9" key="2">
    <citation type="submission" date="2018-09" db="EMBL/GenBank/DDBJ databases">
        <title>Genome of Sphaerochaeta halotolerans strain 4-11.</title>
        <authorList>
            <person name="Nazina T.N."/>
            <person name="Sokolova D.S."/>
        </authorList>
    </citation>
    <scope>NUCLEOTIDE SEQUENCE [LARGE SCALE GENOMIC DNA]</scope>
    <source>
        <strain evidence="8 9">4-11</strain>
    </source>
</reference>
<dbReference type="GO" id="GO:0016755">
    <property type="term" value="F:aminoacyltransferase activity"/>
    <property type="evidence" value="ECO:0007669"/>
    <property type="project" value="InterPro"/>
</dbReference>
<keyword evidence="6" id="KW-0961">Cell wall biogenesis/degradation</keyword>
<dbReference type="AlphaFoldDB" id="A0A372MFB3"/>
<feature type="domain" description="BioF2-like acetyltransferase" evidence="7">
    <location>
        <begin position="150"/>
        <end position="280"/>
    </location>
</feature>
<evidence type="ECO:0000256" key="2">
    <source>
        <dbReference type="ARBA" id="ARBA00022679"/>
    </source>
</evidence>
<keyword evidence="5" id="KW-0012">Acyltransferase</keyword>
<evidence type="ECO:0000256" key="6">
    <source>
        <dbReference type="ARBA" id="ARBA00023316"/>
    </source>
</evidence>
<dbReference type="InterPro" id="IPR016181">
    <property type="entry name" value="Acyl_CoA_acyltransferase"/>
</dbReference>
<keyword evidence="4" id="KW-0573">Peptidoglycan synthesis</keyword>
<dbReference type="InterPro" id="IPR050644">
    <property type="entry name" value="PG_Glycine_Bridge_Synth"/>
</dbReference>
<keyword evidence="2 8" id="KW-0808">Transferase</keyword>
<dbReference type="GO" id="GO:0071555">
    <property type="term" value="P:cell wall organization"/>
    <property type="evidence" value="ECO:0007669"/>
    <property type="project" value="UniProtKB-KW"/>
</dbReference>
<dbReference type="Pfam" id="PF13480">
    <property type="entry name" value="Acetyltransf_6"/>
    <property type="match status" value="1"/>
</dbReference>
<evidence type="ECO:0000313" key="9">
    <source>
        <dbReference type="Proteomes" id="UP000264002"/>
    </source>
</evidence>
<evidence type="ECO:0000256" key="4">
    <source>
        <dbReference type="ARBA" id="ARBA00022984"/>
    </source>
</evidence>
<protein>
    <submittedName>
        <fullName evidence="8">Peptidoglycan bridge formation glycyltransferase FemA/FemB family protein</fullName>
    </submittedName>
</protein>
<reference evidence="9" key="1">
    <citation type="submission" date="2018-08" db="EMBL/GenBank/DDBJ databases">
        <authorList>
            <person name="Grouzdev D.S."/>
            <person name="Krutkina M.S."/>
        </authorList>
    </citation>
    <scope>NUCLEOTIDE SEQUENCE [LARGE SCALE GENOMIC DNA]</scope>
    <source>
        <strain evidence="9">4-11</strain>
    </source>
</reference>
<dbReference type="Gene3D" id="3.40.630.30">
    <property type="match status" value="2"/>
</dbReference>
<dbReference type="RefSeq" id="WP_117331080.1">
    <property type="nucleotide sequence ID" value="NZ_QUWK01000012.1"/>
</dbReference>
<dbReference type="OrthoDB" id="9785911at2"/>
<dbReference type="PANTHER" id="PTHR36174:SF1">
    <property type="entry name" value="LIPID II:GLYCINE GLYCYLTRANSFERASE"/>
    <property type="match status" value="1"/>
</dbReference>
<keyword evidence="3" id="KW-0133">Cell shape</keyword>
<dbReference type="EMBL" id="QUWK01000012">
    <property type="protein sequence ID" value="RFU94143.1"/>
    <property type="molecule type" value="Genomic_DNA"/>
</dbReference>
<dbReference type="SUPFAM" id="SSF55729">
    <property type="entry name" value="Acyl-CoA N-acyltransferases (Nat)"/>
    <property type="match status" value="2"/>
</dbReference>
<organism evidence="8 9">
    <name type="scientific">Sphaerochaeta halotolerans</name>
    <dbReference type="NCBI Taxonomy" id="2293840"/>
    <lineage>
        <taxon>Bacteria</taxon>
        <taxon>Pseudomonadati</taxon>
        <taxon>Spirochaetota</taxon>
        <taxon>Spirochaetia</taxon>
        <taxon>Spirochaetales</taxon>
        <taxon>Sphaerochaetaceae</taxon>
        <taxon>Sphaerochaeta</taxon>
    </lineage>
</organism>
<comment type="similarity">
    <text evidence="1">Belongs to the FemABX family.</text>
</comment>
<evidence type="ECO:0000256" key="1">
    <source>
        <dbReference type="ARBA" id="ARBA00009943"/>
    </source>
</evidence>